<evidence type="ECO:0000259" key="4">
    <source>
        <dbReference type="PROSITE" id="PS50043"/>
    </source>
</evidence>
<evidence type="ECO:0000313" key="6">
    <source>
        <dbReference type="Proteomes" id="UP001597114"/>
    </source>
</evidence>
<evidence type="ECO:0000256" key="3">
    <source>
        <dbReference type="ARBA" id="ARBA00023163"/>
    </source>
</evidence>
<evidence type="ECO:0000256" key="1">
    <source>
        <dbReference type="ARBA" id="ARBA00023015"/>
    </source>
</evidence>
<keyword evidence="1" id="KW-0805">Transcription regulation</keyword>
<sequence>MFAGAPLGRVTGSTVGPGPAITAVLVGEPAVGAYSARELARCGVELLRAVAIRGALQVVFELRPRVVAVDLADGQTALAVIGSVAAAVPQTPVLTLSAAPDHATVLAAVRAGATSHLVAPAGAEELADALRRTATGHAVFSPGLADVVLEEFGRPADLLEGTRRLTEREADVLRLVVDGLTARQIAARLVLSPRTVENHVQNVLRKLRLRSRAALVRYAIENGLA</sequence>
<dbReference type="SMART" id="SM00421">
    <property type="entry name" value="HTH_LUXR"/>
    <property type="match status" value="1"/>
</dbReference>
<dbReference type="InterPro" id="IPR016032">
    <property type="entry name" value="Sig_transdc_resp-reg_C-effctor"/>
</dbReference>
<dbReference type="InterPro" id="IPR000792">
    <property type="entry name" value="Tscrpt_reg_LuxR_C"/>
</dbReference>
<dbReference type="PANTHER" id="PTHR44688:SF16">
    <property type="entry name" value="DNA-BINDING TRANSCRIPTIONAL ACTIVATOR DEVR_DOSR"/>
    <property type="match status" value="1"/>
</dbReference>
<keyword evidence="3" id="KW-0804">Transcription</keyword>
<dbReference type="CDD" id="cd06170">
    <property type="entry name" value="LuxR_C_like"/>
    <property type="match status" value="1"/>
</dbReference>
<dbReference type="InterPro" id="IPR011006">
    <property type="entry name" value="CheY-like_superfamily"/>
</dbReference>
<organism evidence="5 6">
    <name type="scientific">Pseudonocardia yunnanensis</name>
    <dbReference type="NCBI Taxonomy" id="58107"/>
    <lineage>
        <taxon>Bacteria</taxon>
        <taxon>Bacillati</taxon>
        <taxon>Actinomycetota</taxon>
        <taxon>Actinomycetes</taxon>
        <taxon>Pseudonocardiales</taxon>
        <taxon>Pseudonocardiaceae</taxon>
        <taxon>Pseudonocardia</taxon>
    </lineage>
</organism>
<dbReference type="Gene3D" id="3.40.50.2300">
    <property type="match status" value="1"/>
</dbReference>
<dbReference type="PANTHER" id="PTHR44688">
    <property type="entry name" value="DNA-BINDING TRANSCRIPTIONAL ACTIVATOR DEVR_DOSR"/>
    <property type="match status" value="1"/>
</dbReference>
<accession>A0ABW4F1C1</accession>
<proteinExistence type="predicted"/>
<dbReference type="SUPFAM" id="SSF52172">
    <property type="entry name" value="CheY-like"/>
    <property type="match status" value="1"/>
</dbReference>
<dbReference type="PRINTS" id="PR00038">
    <property type="entry name" value="HTHLUXR"/>
</dbReference>
<feature type="domain" description="HTH luxR-type" evidence="4">
    <location>
        <begin position="158"/>
        <end position="223"/>
    </location>
</feature>
<gene>
    <name evidence="5" type="ORF">ACFSJD_21900</name>
</gene>
<dbReference type="EMBL" id="JBHUCO010000024">
    <property type="protein sequence ID" value="MFD1520164.1"/>
    <property type="molecule type" value="Genomic_DNA"/>
</dbReference>
<protein>
    <submittedName>
        <fullName evidence="5">LuxR C-terminal-related transcriptional regulator</fullName>
    </submittedName>
</protein>
<comment type="caution">
    <text evidence="5">The sequence shown here is derived from an EMBL/GenBank/DDBJ whole genome shotgun (WGS) entry which is preliminary data.</text>
</comment>
<dbReference type="SUPFAM" id="SSF46894">
    <property type="entry name" value="C-terminal effector domain of the bipartite response regulators"/>
    <property type="match status" value="1"/>
</dbReference>
<keyword evidence="2" id="KW-0238">DNA-binding</keyword>
<dbReference type="Proteomes" id="UP001597114">
    <property type="component" value="Unassembled WGS sequence"/>
</dbReference>
<reference evidence="6" key="1">
    <citation type="journal article" date="2019" name="Int. J. Syst. Evol. Microbiol.">
        <title>The Global Catalogue of Microorganisms (GCM) 10K type strain sequencing project: providing services to taxonomists for standard genome sequencing and annotation.</title>
        <authorList>
            <consortium name="The Broad Institute Genomics Platform"/>
            <consortium name="The Broad Institute Genome Sequencing Center for Infectious Disease"/>
            <person name="Wu L."/>
            <person name="Ma J."/>
        </authorList>
    </citation>
    <scope>NUCLEOTIDE SEQUENCE [LARGE SCALE GENOMIC DNA]</scope>
    <source>
        <strain evidence="6">CCM 7043</strain>
    </source>
</reference>
<dbReference type="Pfam" id="PF00196">
    <property type="entry name" value="GerE"/>
    <property type="match status" value="1"/>
</dbReference>
<name>A0ABW4F1C1_9PSEU</name>
<evidence type="ECO:0000313" key="5">
    <source>
        <dbReference type="EMBL" id="MFD1520164.1"/>
    </source>
</evidence>
<keyword evidence="6" id="KW-1185">Reference proteome</keyword>
<dbReference type="PROSITE" id="PS00622">
    <property type="entry name" value="HTH_LUXR_1"/>
    <property type="match status" value="1"/>
</dbReference>
<evidence type="ECO:0000256" key="2">
    <source>
        <dbReference type="ARBA" id="ARBA00023125"/>
    </source>
</evidence>
<dbReference type="PROSITE" id="PS50043">
    <property type="entry name" value="HTH_LUXR_2"/>
    <property type="match status" value="1"/>
</dbReference>
<dbReference type="RefSeq" id="WP_344727652.1">
    <property type="nucleotide sequence ID" value="NZ_BAAAUS010000043.1"/>
</dbReference>